<dbReference type="PATRIC" id="fig|291169.3.peg.2542"/>
<evidence type="ECO:0000313" key="3">
    <source>
        <dbReference type="Proteomes" id="UP000094379"/>
    </source>
</evidence>
<dbReference type="AlphaFoldDB" id="A0A1E3GNR8"/>
<protein>
    <recommendedName>
        <fullName evidence="4">Endonuclease</fullName>
    </recommendedName>
</protein>
<proteinExistence type="predicted"/>
<evidence type="ECO:0000256" key="1">
    <source>
        <dbReference type="SAM" id="Phobius"/>
    </source>
</evidence>
<comment type="caution">
    <text evidence="2">The sequence shown here is derived from an EMBL/GenBank/DDBJ whole genome shotgun (WGS) entry which is preliminary data.</text>
</comment>
<sequence length="96" mass="11176">MLAFVLLIAEVLLLDYSKVSFWLLFIPTLLVVAYQLWWILPYTKLYSQEVAQTYDLDDINSIKIMTANVLMTNKNIEKLVLLIKENKPDVLVTLEN</sequence>
<dbReference type="STRING" id="291169.A9E74_02519"/>
<dbReference type="EMBL" id="MCRI01000044">
    <property type="protein sequence ID" value="ODN65703.1"/>
    <property type="molecule type" value="Genomic_DNA"/>
</dbReference>
<accession>A0A1E3GNR8</accession>
<keyword evidence="1" id="KW-1133">Transmembrane helix</keyword>
<name>A0A1E3GNR8_9GAMM</name>
<organism evidence="2 3">
    <name type="scientific">Methylophaga muralis</name>
    <dbReference type="NCBI Taxonomy" id="291169"/>
    <lineage>
        <taxon>Bacteria</taxon>
        <taxon>Pseudomonadati</taxon>
        <taxon>Pseudomonadota</taxon>
        <taxon>Gammaproteobacteria</taxon>
        <taxon>Thiotrichales</taxon>
        <taxon>Piscirickettsiaceae</taxon>
        <taxon>Methylophaga</taxon>
    </lineage>
</organism>
<evidence type="ECO:0000313" key="2">
    <source>
        <dbReference type="EMBL" id="ODN65703.1"/>
    </source>
</evidence>
<reference evidence="2 3" key="1">
    <citation type="submission" date="2016-07" db="EMBL/GenBank/DDBJ databases">
        <title>Draft Genome Sequence of Methylophaga muralis Bur 1.</title>
        <authorList>
            <person name="Vasilenko O.V."/>
            <person name="Doronina N.V."/>
            <person name="Shmareva M.N."/>
            <person name="Tarlachkov S.V."/>
            <person name="Mustakhimov I."/>
            <person name="Trotsenko Y.A."/>
        </authorList>
    </citation>
    <scope>NUCLEOTIDE SEQUENCE [LARGE SCALE GENOMIC DNA]</scope>
    <source>
        <strain evidence="2 3">Bur 1</strain>
    </source>
</reference>
<keyword evidence="1" id="KW-0812">Transmembrane</keyword>
<dbReference type="RefSeq" id="WP_218104317.1">
    <property type="nucleotide sequence ID" value="NZ_MCRI01000044.1"/>
</dbReference>
<keyword evidence="1" id="KW-0472">Membrane</keyword>
<keyword evidence="3" id="KW-1185">Reference proteome</keyword>
<evidence type="ECO:0008006" key="4">
    <source>
        <dbReference type="Google" id="ProtNLM"/>
    </source>
</evidence>
<dbReference type="Proteomes" id="UP000094379">
    <property type="component" value="Unassembled WGS sequence"/>
</dbReference>
<gene>
    <name evidence="2" type="ORF">A9E74_02519</name>
</gene>
<feature type="transmembrane region" description="Helical" evidence="1">
    <location>
        <begin position="20"/>
        <end position="40"/>
    </location>
</feature>